<reference evidence="8 9" key="1">
    <citation type="submission" date="2023-06" db="EMBL/GenBank/DDBJ databases">
        <authorList>
            <person name="Oyuntsetseg B."/>
            <person name="Kim S.B."/>
        </authorList>
    </citation>
    <scope>NUCLEOTIDE SEQUENCE [LARGE SCALE GENOMIC DNA]</scope>
    <source>
        <strain evidence="8 9">2-2</strain>
    </source>
</reference>
<dbReference type="EMBL" id="CP127173">
    <property type="protein sequence ID" value="WIV58286.1"/>
    <property type="molecule type" value="Genomic_DNA"/>
</dbReference>
<feature type="compositionally biased region" description="Basic and acidic residues" evidence="6">
    <location>
        <begin position="384"/>
        <end position="397"/>
    </location>
</feature>
<feature type="transmembrane region" description="Helical" evidence="7">
    <location>
        <begin position="274"/>
        <end position="295"/>
    </location>
</feature>
<evidence type="ECO:0000256" key="5">
    <source>
        <dbReference type="ARBA" id="ARBA00023136"/>
    </source>
</evidence>
<name>A0ABY8XRY1_9PSEU</name>
<evidence type="ECO:0000256" key="3">
    <source>
        <dbReference type="ARBA" id="ARBA00022692"/>
    </source>
</evidence>
<proteinExistence type="predicted"/>
<protein>
    <submittedName>
        <fullName evidence="8">MFS transporter</fullName>
    </submittedName>
</protein>
<feature type="transmembrane region" description="Helical" evidence="7">
    <location>
        <begin position="363"/>
        <end position="381"/>
    </location>
</feature>
<evidence type="ECO:0000313" key="8">
    <source>
        <dbReference type="EMBL" id="WIV58286.1"/>
    </source>
</evidence>
<dbReference type="Proteomes" id="UP001227101">
    <property type="component" value="Chromosome"/>
</dbReference>
<accession>A0ABY8XRY1</accession>
<feature type="transmembrane region" description="Helical" evidence="7">
    <location>
        <begin position="139"/>
        <end position="161"/>
    </location>
</feature>
<comment type="subcellular location">
    <subcellularLocation>
        <location evidence="1">Cell membrane</location>
        <topology evidence="1">Multi-pass membrane protein</topology>
    </subcellularLocation>
</comment>
<dbReference type="InterPro" id="IPR036259">
    <property type="entry name" value="MFS_trans_sf"/>
</dbReference>
<evidence type="ECO:0000256" key="2">
    <source>
        <dbReference type="ARBA" id="ARBA00022475"/>
    </source>
</evidence>
<dbReference type="Pfam" id="PF07690">
    <property type="entry name" value="MFS_1"/>
    <property type="match status" value="1"/>
</dbReference>
<evidence type="ECO:0000256" key="4">
    <source>
        <dbReference type="ARBA" id="ARBA00022989"/>
    </source>
</evidence>
<feature type="transmembrane region" description="Helical" evidence="7">
    <location>
        <begin position="333"/>
        <end position="357"/>
    </location>
</feature>
<feature type="transmembrane region" description="Helical" evidence="7">
    <location>
        <begin position="73"/>
        <end position="94"/>
    </location>
</feature>
<feature type="region of interest" description="Disordered" evidence="6">
    <location>
        <begin position="383"/>
        <end position="408"/>
    </location>
</feature>
<feature type="transmembrane region" description="Helical" evidence="7">
    <location>
        <begin position="214"/>
        <end position="233"/>
    </location>
</feature>
<feature type="transmembrane region" description="Helical" evidence="7">
    <location>
        <begin position="167"/>
        <end position="186"/>
    </location>
</feature>
<feature type="compositionally biased region" description="Basic residues" evidence="6">
    <location>
        <begin position="398"/>
        <end position="408"/>
    </location>
</feature>
<keyword evidence="5 7" id="KW-0472">Membrane</keyword>
<keyword evidence="9" id="KW-1185">Reference proteome</keyword>
<dbReference type="SUPFAM" id="SSF103473">
    <property type="entry name" value="MFS general substrate transporter"/>
    <property type="match status" value="1"/>
</dbReference>
<sequence>MVLWRNRTFVLHTASVTLSVAGTAAAQVAVVFAVLGSGGSAGDVGTVGVCGLVPALAFFLVGGVVADRWPRRLVLVGSSTVSAVTQAGLAISVLTGQARLAHFAVAAALLGIATAFARPAAQGLLLRGLGREEGPRAFAAFRLALNLAQIGGSALGGTVVAATGPGWTLLADALTFAVAIVLGLSLRVEGTFRVRSGVVRSLRDGWAEFRAHRWLPPMIVQFAAVNALAVGAYELVLGPVVAADAAAWGLIMAFDAVGMVLGGALLLRWTPSRRAAVGGGALTAAPLVAMAFGAPVSAVCVAATAAGVGVEVFGVGLMTLLQRHVRPDRLSRVSAYQSLAGFGLTPAGTALAGPLAAWSGDRGALGVTAAVLLAVSAGIVGPRWQDRGDEREGEDRHGGKRAPGGRRA</sequence>
<feature type="transmembrane region" description="Helical" evidence="7">
    <location>
        <begin position="245"/>
        <end position="267"/>
    </location>
</feature>
<feature type="transmembrane region" description="Helical" evidence="7">
    <location>
        <begin position="100"/>
        <end position="118"/>
    </location>
</feature>
<dbReference type="Gene3D" id="1.20.1250.20">
    <property type="entry name" value="MFS general substrate transporter like domains"/>
    <property type="match status" value="1"/>
</dbReference>
<organism evidence="8 9">
    <name type="scientific">Amycolatopsis nalaikhensis</name>
    <dbReference type="NCBI Taxonomy" id="715472"/>
    <lineage>
        <taxon>Bacteria</taxon>
        <taxon>Bacillati</taxon>
        <taxon>Actinomycetota</taxon>
        <taxon>Actinomycetes</taxon>
        <taxon>Pseudonocardiales</taxon>
        <taxon>Pseudonocardiaceae</taxon>
        <taxon>Amycolatopsis</taxon>
    </lineage>
</organism>
<evidence type="ECO:0000256" key="7">
    <source>
        <dbReference type="SAM" id="Phobius"/>
    </source>
</evidence>
<evidence type="ECO:0000256" key="1">
    <source>
        <dbReference type="ARBA" id="ARBA00004651"/>
    </source>
</evidence>
<evidence type="ECO:0000256" key="6">
    <source>
        <dbReference type="SAM" id="MobiDB-lite"/>
    </source>
</evidence>
<feature type="transmembrane region" description="Helical" evidence="7">
    <location>
        <begin position="45"/>
        <end position="66"/>
    </location>
</feature>
<dbReference type="PANTHER" id="PTHR23513:SF11">
    <property type="entry name" value="STAPHYLOFERRIN A TRANSPORTER"/>
    <property type="match status" value="1"/>
</dbReference>
<evidence type="ECO:0000313" key="9">
    <source>
        <dbReference type="Proteomes" id="UP001227101"/>
    </source>
</evidence>
<keyword evidence="3 7" id="KW-0812">Transmembrane</keyword>
<dbReference type="CDD" id="cd06173">
    <property type="entry name" value="MFS_MefA_like"/>
    <property type="match status" value="1"/>
</dbReference>
<gene>
    <name evidence="8" type="ORF">QP939_06465</name>
</gene>
<dbReference type="PANTHER" id="PTHR23513">
    <property type="entry name" value="INTEGRAL MEMBRANE EFFLUX PROTEIN-RELATED"/>
    <property type="match status" value="1"/>
</dbReference>
<dbReference type="InterPro" id="IPR011701">
    <property type="entry name" value="MFS"/>
</dbReference>
<dbReference type="RefSeq" id="WP_285455643.1">
    <property type="nucleotide sequence ID" value="NZ_CP127173.1"/>
</dbReference>
<keyword evidence="4 7" id="KW-1133">Transmembrane helix</keyword>
<keyword evidence="2" id="KW-1003">Cell membrane</keyword>
<feature type="transmembrane region" description="Helical" evidence="7">
    <location>
        <begin position="301"/>
        <end position="321"/>
    </location>
</feature>